<name>A0A0F7KHP2_9PROT</name>
<accession>A0A0F7KHP2</accession>
<organism evidence="1 2">
    <name type="scientific">Nitrosomonas communis</name>
    <dbReference type="NCBI Taxonomy" id="44574"/>
    <lineage>
        <taxon>Bacteria</taxon>
        <taxon>Pseudomonadati</taxon>
        <taxon>Pseudomonadota</taxon>
        <taxon>Betaproteobacteria</taxon>
        <taxon>Nitrosomonadales</taxon>
        <taxon>Nitrosomonadaceae</taxon>
        <taxon>Nitrosomonas</taxon>
    </lineage>
</organism>
<dbReference type="AlphaFoldDB" id="A0A0F7KHP2"/>
<evidence type="ECO:0000313" key="1">
    <source>
        <dbReference type="EMBL" id="AKH38658.1"/>
    </source>
</evidence>
<gene>
    <name evidence="1" type="ORF">AAW31_13945</name>
</gene>
<dbReference type="EMBL" id="CP011451">
    <property type="protein sequence ID" value="AKH38658.1"/>
    <property type="molecule type" value="Genomic_DNA"/>
</dbReference>
<dbReference type="Proteomes" id="UP000034156">
    <property type="component" value="Chromosome"/>
</dbReference>
<evidence type="ECO:0000313" key="2">
    <source>
        <dbReference type="Proteomes" id="UP000034156"/>
    </source>
</evidence>
<keyword evidence="2" id="KW-1185">Reference proteome</keyword>
<protein>
    <submittedName>
        <fullName evidence="1">Uncharacterized protein</fullName>
    </submittedName>
</protein>
<dbReference type="KEGG" id="nco:AAW31_13945"/>
<reference evidence="1 2" key="2">
    <citation type="journal article" date="2016" name="Genome Announc.">
        <title>Genome Sequence of Nitrosomonas communis Strain Nm2, a Mesophilic Ammonia-Oxidizing Bacterium Isolated from Mediterranean Soil.</title>
        <authorList>
            <person name="Kozlowski J.A."/>
            <person name="Kits K.D."/>
            <person name="Stein L.Y."/>
        </authorList>
    </citation>
    <scope>NUCLEOTIDE SEQUENCE [LARGE SCALE GENOMIC DNA]</scope>
    <source>
        <strain evidence="1 2">Nm2</strain>
    </source>
</reference>
<reference evidence="2" key="1">
    <citation type="submission" date="2015-05" db="EMBL/GenBank/DDBJ databases">
        <title>Draft genome of Nitrosomonas communis strain Nm2.</title>
        <authorList>
            <person name="Kozlowski J.A."/>
            <person name="Kits K.D."/>
            <person name="Stein L.Y."/>
        </authorList>
    </citation>
    <scope>NUCLEOTIDE SEQUENCE [LARGE SCALE GENOMIC DNA]</scope>
    <source>
        <strain evidence="2">Nm2</strain>
    </source>
</reference>
<sequence length="60" mass="6648">MGNGLIVNRTESLLKLAKFVFDQPQKVLGWGSFFAICMKDARGKVSSIMKRAVKAGLRFS</sequence>
<proteinExistence type="predicted"/>